<dbReference type="InterPro" id="IPR045180">
    <property type="entry name" value="La_dom_prot"/>
</dbReference>
<dbReference type="PROSITE" id="PS50961">
    <property type="entry name" value="HTH_LA"/>
    <property type="match status" value="1"/>
</dbReference>
<sequence length="389" mass="42901">MSHQTTSDADIVRQVEFYFSDSNLRRDKFMKETLKQNDGSMPVSVLLTFKKVQAMTSSVEAIANAIRSGSEALKVSEDGTAISRATPFSEESLDQADFDARTVYVNHVPMDATIDSLTETMSAFGKVNMVRIPKATDEGRPHRGFAFVEFADVASVAKAVEALPKKSARKVESEEAQENEKPENAAEEQGETTPAEADKRDDVKAMYALSHADWKKVDEKRKKERALKTQDAAQPEKVHEKDRLVRITGDLSGAKREALHSLFTPIGDVKFVDFPPSSEFATIRFATAEIAKNVVEKVSEGNVKFGENVLSAALLTEEEQEAYWKKVEEDKAARDIARQTGRRDKRQGNKHQGKRKRADTAAEEPTNKAAKTTTTDGDVDAAPAASESA</sequence>
<dbReference type="Pfam" id="PF00076">
    <property type="entry name" value="RRM_1"/>
    <property type="match status" value="1"/>
</dbReference>
<keyword evidence="14" id="KW-1185">Reference proteome</keyword>
<feature type="region of interest" description="Disordered" evidence="8">
    <location>
        <begin position="219"/>
        <end position="240"/>
    </location>
</feature>
<proteinExistence type="inferred from homology"/>
<keyword evidence="6" id="KW-0539">Nucleus</keyword>
<dbReference type="STRING" id="37360.A0A0G4IJ65"/>
<gene>
    <name evidence="12" type="ORF">PBRA_004047</name>
    <name evidence="13" type="ORF">PLBR_LOCUS3487</name>
</gene>
<dbReference type="GO" id="GO:0003723">
    <property type="term" value="F:RNA binding"/>
    <property type="evidence" value="ECO:0007669"/>
    <property type="project" value="UniProtKB-UniRule"/>
</dbReference>
<feature type="region of interest" description="Disordered" evidence="8">
    <location>
        <begin position="164"/>
        <end position="201"/>
    </location>
</feature>
<reference evidence="12 14" key="1">
    <citation type="submission" date="2015-02" db="EMBL/GenBank/DDBJ databases">
        <authorList>
            <person name="Chooi Y.-H."/>
        </authorList>
    </citation>
    <scope>NUCLEOTIDE SEQUENCE [LARGE SCALE GENOMIC DNA]</scope>
    <source>
        <strain evidence="12">E3</strain>
    </source>
</reference>
<feature type="region of interest" description="Disordered" evidence="8">
    <location>
        <begin position="326"/>
        <end position="389"/>
    </location>
</feature>
<dbReference type="InterPro" id="IPR006630">
    <property type="entry name" value="La_HTH"/>
</dbReference>
<evidence type="ECO:0000313" key="14">
    <source>
        <dbReference type="Proteomes" id="UP000039324"/>
    </source>
</evidence>
<evidence type="ECO:0000259" key="9">
    <source>
        <dbReference type="PROSITE" id="PS50102"/>
    </source>
</evidence>
<keyword evidence="3 7" id="KW-0694">RNA-binding</keyword>
<dbReference type="GO" id="GO:1990904">
    <property type="term" value="C:ribonucleoprotein complex"/>
    <property type="evidence" value="ECO:0007669"/>
    <property type="project" value="UniProtKB-UniRule"/>
</dbReference>
<evidence type="ECO:0000256" key="1">
    <source>
        <dbReference type="ARBA" id="ARBA00004123"/>
    </source>
</evidence>
<evidence type="ECO:0000313" key="15">
    <source>
        <dbReference type="Proteomes" id="UP000290189"/>
    </source>
</evidence>
<dbReference type="PRINTS" id="PR00302">
    <property type="entry name" value="LUPUSLA"/>
</dbReference>
<dbReference type="InterPro" id="IPR002344">
    <property type="entry name" value="Lupus_La"/>
</dbReference>
<dbReference type="Gene3D" id="3.30.70.330">
    <property type="match status" value="2"/>
</dbReference>
<dbReference type="InterPro" id="IPR000504">
    <property type="entry name" value="RRM_dom"/>
</dbReference>
<dbReference type="SUPFAM" id="SSF54928">
    <property type="entry name" value="RNA-binding domain, RBD"/>
    <property type="match status" value="1"/>
</dbReference>
<evidence type="ECO:0000256" key="5">
    <source>
        <dbReference type="ARBA" id="ARBA00023163"/>
    </source>
</evidence>
<name>A0A0G4IJ65_PLABS</name>
<keyword evidence="13" id="KW-0496">Mitochondrion</keyword>
<dbReference type="InterPro" id="IPR012677">
    <property type="entry name" value="Nucleotide-bd_a/b_plait_sf"/>
</dbReference>
<evidence type="ECO:0000256" key="4">
    <source>
        <dbReference type="ARBA" id="ARBA00023015"/>
    </source>
</evidence>
<feature type="compositionally biased region" description="Basic residues" evidence="8">
    <location>
        <begin position="343"/>
        <end position="357"/>
    </location>
</feature>
<evidence type="ECO:0000256" key="7">
    <source>
        <dbReference type="PROSITE-ProRule" id="PRU00332"/>
    </source>
</evidence>
<dbReference type="GO" id="GO:0006396">
    <property type="term" value="P:RNA processing"/>
    <property type="evidence" value="ECO:0007669"/>
    <property type="project" value="InterPro"/>
</dbReference>
<comment type="similarity">
    <text evidence="2">Belongs to the LARP7 family.</text>
</comment>
<evidence type="ECO:0000256" key="6">
    <source>
        <dbReference type="ARBA" id="ARBA00023242"/>
    </source>
</evidence>
<feature type="compositionally biased region" description="Basic and acidic residues" evidence="8">
    <location>
        <begin position="326"/>
        <end position="337"/>
    </location>
</feature>
<accession>A0A0G4IJ65</accession>
<feature type="domain" description="HTH La-type RNA-binding" evidence="10">
    <location>
        <begin position="1"/>
        <end position="92"/>
    </location>
</feature>
<dbReference type="CDD" id="cd00590">
    <property type="entry name" value="RRM_SF"/>
    <property type="match status" value="1"/>
</dbReference>
<feature type="compositionally biased region" description="Basic and acidic residues" evidence="8">
    <location>
        <begin position="169"/>
        <end position="184"/>
    </location>
</feature>
<dbReference type="SMART" id="SM00360">
    <property type="entry name" value="RRM"/>
    <property type="match status" value="2"/>
</dbReference>
<reference evidence="13 15" key="2">
    <citation type="submission" date="2018-03" db="EMBL/GenBank/DDBJ databases">
        <authorList>
            <person name="Fogelqvist J."/>
        </authorList>
    </citation>
    <scope>NUCLEOTIDE SEQUENCE [LARGE SCALE GENOMIC DNA]</scope>
</reference>
<dbReference type="Proteomes" id="UP000290189">
    <property type="component" value="Unassembled WGS sequence"/>
</dbReference>
<dbReference type="SMART" id="SM00715">
    <property type="entry name" value="LA"/>
    <property type="match status" value="1"/>
</dbReference>
<keyword evidence="4" id="KW-0805">Transcription regulation</keyword>
<protein>
    <submittedName>
        <fullName evidence="12">Uncharacterized protein</fullName>
    </submittedName>
</protein>
<dbReference type="OMA" id="PEHNEER"/>
<evidence type="ECO:0000259" key="11">
    <source>
        <dbReference type="PROSITE" id="PS51939"/>
    </source>
</evidence>
<dbReference type="InterPro" id="IPR036390">
    <property type="entry name" value="WH_DNA-bd_sf"/>
</dbReference>
<evidence type="ECO:0000259" key="10">
    <source>
        <dbReference type="PROSITE" id="PS50961"/>
    </source>
</evidence>
<geneLocation type="mitochondrion" evidence="13"/>
<dbReference type="Pfam" id="PF05383">
    <property type="entry name" value="La"/>
    <property type="match status" value="1"/>
</dbReference>
<feature type="domain" description="RRM" evidence="9">
    <location>
        <begin position="101"/>
        <end position="178"/>
    </location>
</feature>
<evidence type="ECO:0000313" key="12">
    <source>
        <dbReference type="EMBL" id="CEO95281.1"/>
    </source>
</evidence>
<dbReference type="PANTHER" id="PTHR22792:SF62">
    <property type="entry name" value="LA-RELATED PROTEIN 7"/>
    <property type="match status" value="1"/>
</dbReference>
<dbReference type="EMBL" id="CDSF01000013">
    <property type="protein sequence ID" value="CEO95281.1"/>
    <property type="molecule type" value="Genomic_DNA"/>
</dbReference>
<dbReference type="InterPro" id="IPR035979">
    <property type="entry name" value="RBD_domain_sf"/>
</dbReference>
<evidence type="ECO:0000256" key="2">
    <source>
        <dbReference type="ARBA" id="ARBA00008680"/>
    </source>
</evidence>
<dbReference type="PANTHER" id="PTHR22792">
    <property type="entry name" value="LUPUS LA PROTEIN-RELATED"/>
    <property type="match status" value="1"/>
</dbReference>
<dbReference type="PROSITE" id="PS51939">
    <property type="entry name" value="XRRM"/>
    <property type="match status" value="1"/>
</dbReference>
<evidence type="ECO:0000256" key="8">
    <source>
        <dbReference type="SAM" id="MobiDB-lite"/>
    </source>
</evidence>
<dbReference type="Proteomes" id="UP000039324">
    <property type="component" value="Unassembled WGS sequence"/>
</dbReference>
<dbReference type="AlphaFoldDB" id="A0A0G4IJ65"/>
<dbReference type="InterPro" id="IPR014886">
    <property type="entry name" value="La_xRRM"/>
</dbReference>
<comment type="subcellular location">
    <subcellularLocation>
        <location evidence="1">Nucleus</location>
    </subcellularLocation>
</comment>
<dbReference type="PROSITE" id="PS50102">
    <property type="entry name" value="RRM"/>
    <property type="match status" value="1"/>
</dbReference>
<dbReference type="OrthoDB" id="439993at2759"/>
<dbReference type="Pfam" id="PF08777">
    <property type="entry name" value="RRM_3"/>
    <property type="match status" value="1"/>
</dbReference>
<dbReference type="Gene3D" id="1.10.10.10">
    <property type="entry name" value="Winged helix-like DNA-binding domain superfamily/Winged helix DNA-binding domain"/>
    <property type="match status" value="1"/>
</dbReference>
<dbReference type="SUPFAM" id="SSF46785">
    <property type="entry name" value="Winged helix' DNA-binding domain"/>
    <property type="match status" value="1"/>
</dbReference>
<organism evidence="12 14">
    <name type="scientific">Plasmodiophora brassicae</name>
    <name type="common">Clubroot disease agent</name>
    <dbReference type="NCBI Taxonomy" id="37360"/>
    <lineage>
        <taxon>Eukaryota</taxon>
        <taxon>Sar</taxon>
        <taxon>Rhizaria</taxon>
        <taxon>Endomyxa</taxon>
        <taxon>Phytomyxea</taxon>
        <taxon>Plasmodiophorida</taxon>
        <taxon>Plasmodiophoridae</taxon>
        <taxon>Plasmodiophora</taxon>
    </lineage>
</organism>
<evidence type="ECO:0000256" key="3">
    <source>
        <dbReference type="ARBA" id="ARBA00022884"/>
    </source>
</evidence>
<dbReference type="GO" id="GO:0005634">
    <property type="term" value="C:nucleus"/>
    <property type="evidence" value="ECO:0007669"/>
    <property type="project" value="UniProtKB-SubCell"/>
</dbReference>
<dbReference type="InterPro" id="IPR036388">
    <property type="entry name" value="WH-like_DNA-bd_sf"/>
</dbReference>
<keyword evidence="5" id="KW-0804">Transcription</keyword>
<dbReference type="EMBL" id="OVEO01000005">
    <property type="protein sequence ID" value="SPQ96272.1"/>
    <property type="molecule type" value="Genomic_DNA"/>
</dbReference>
<feature type="domain" description="XRRM" evidence="11">
    <location>
        <begin position="238"/>
        <end position="358"/>
    </location>
</feature>
<evidence type="ECO:0000313" key="13">
    <source>
        <dbReference type="EMBL" id="SPQ96272.1"/>
    </source>
</evidence>